<protein>
    <submittedName>
        <fullName evidence="1">Uncharacterized protein</fullName>
    </submittedName>
</protein>
<dbReference type="EMBL" id="BAAADO010000004">
    <property type="protein sequence ID" value="GAA0493928.1"/>
    <property type="molecule type" value="Genomic_DNA"/>
</dbReference>
<dbReference type="Proteomes" id="UP001500880">
    <property type="component" value="Unassembled WGS sequence"/>
</dbReference>
<evidence type="ECO:0000313" key="1">
    <source>
        <dbReference type="EMBL" id="GAA0493928.1"/>
    </source>
</evidence>
<proteinExistence type="predicted"/>
<sequence>MPILPIFSNLKEQMPDLQKLNHENTKGERECMNEKDEVISPLDDDDDAGGDTCVRLSGGSIKWKIGSGLR</sequence>
<accession>A0ABN1BAY7</accession>
<gene>
    <name evidence="1" type="ORF">GCM10008986_20530</name>
</gene>
<name>A0ABN1BAY7_9BACI</name>
<organism evidence="1 2">
    <name type="scientific">Salinibacillus aidingensis</name>
    <dbReference type="NCBI Taxonomy" id="237684"/>
    <lineage>
        <taxon>Bacteria</taxon>
        <taxon>Bacillati</taxon>
        <taxon>Bacillota</taxon>
        <taxon>Bacilli</taxon>
        <taxon>Bacillales</taxon>
        <taxon>Bacillaceae</taxon>
        <taxon>Salinibacillus</taxon>
    </lineage>
</organism>
<keyword evidence="2" id="KW-1185">Reference proteome</keyword>
<reference evidence="1 2" key="1">
    <citation type="journal article" date="2019" name="Int. J. Syst. Evol. Microbiol.">
        <title>The Global Catalogue of Microorganisms (GCM) 10K type strain sequencing project: providing services to taxonomists for standard genome sequencing and annotation.</title>
        <authorList>
            <consortium name="The Broad Institute Genomics Platform"/>
            <consortium name="The Broad Institute Genome Sequencing Center for Infectious Disease"/>
            <person name="Wu L."/>
            <person name="Ma J."/>
        </authorList>
    </citation>
    <scope>NUCLEOTIDE SEQUENCE [LARGE SCALE GENOMIC DNA]</scope>
    <source>
        <strain evidence="1 2">JCM 12389</strain>
    </source>
</reference>
<evidence type="ECO:0000313" key="2">
    <source>
        <dbReference type="Proteomes" id="UP001500880"/>
    </source>
</evidence>
<comment type="caution">
    <text evidence="1">The sequence shown here is derived from an EMBL/GenBank/DDBJ whole genome shotgun (WGS) entry which is preliminary data.</text>
</comment>